<reference evidence="1 2" key="1">
    <citation type="submission" date="2024-01" db="EMBL/GenBank/DDBJ databases">
        <title>The complete chloroplast genome sequence of Lithospermum erythrorhizon: insights into the phylogenetic relationship among Boraginaceae species and the maternal lineages of purple gromwells.</title>
        <authorList>
            <person name="Okada T."/>
            <person name="Watanabe K."/>
        </authorList>
    </citation>
    <scope>NUCLEOTIDE SEQUENCE [LARGE SCALE GENOMIC DNA]</scope>
</reference>
<dbReference type="EMBL" id="BAABME010008702">
    <property type="protein sequence ID" value="GAA0173641.1"/>
    <property type="molecule type" value="Genomic_DNA"/>
</dbReference>
<organism evidence="1 2">
    <name type="scientific">Lithospermum erythrorhizon</name>
    <name type="common">Purple gromwell</name>
    <name type="synonym">Lithospermum officinale var. erythrorhizon</name>
    <dbReference type="NCBI Taxonomy" id="34254"/>
    <lineage>
        <taxon>Eukaryota</taxon>
        <taxon>Viridiplantae</taxon>
        <taxon>Streptophyta</taxon>
        <taxon>Embryophyta</taxon>
        <taxon>Tracheophyta</taxon>
        <taxon>Spermatophyta</taxon>
        <taxon>Magnoliopsida</taxon>
        <taxon>eudicotyledons</taxon>
        <taxon>Gunneridae</taxon>
        <taxon>Pentapetalae</taxon>
        <taxon>asterids</taxon>
        <taxon>lamiids</taxon>
        <taxon>Boraginales</taxon>
        <taxon>Boraginaceae</taxon>
        <taxon>Boraginoideae</taxon>
        <taxon>Lithospermeae</taxon>
        <taxon>Lithospermum</taxon>
    </lineage>
</organism>
<protein>
    <recommendedName>
        <fullName evidence="3">Reverse transcriptase</fullName>
    </recommendedName>
</protein>
<accession>A0AAV3RE98</accession>
<proteinExistence type="predicted"/>
<sequence>MISMLRPIPFYQRGVDIVVDLPGTPGGKRLFMVRDLVIRARQTSAHGKQGKLESSWEVPYHVRRITGPVTYELETLEGRQVPRSWNASQLRKYYV</sequence>
<dbReference type="AlphaFoldDB" id="A0AAV3RE98"/>
<name>A0AAV3RE98_LITER</name>
<evidence type="ECO:0000313" key="2">
    <source>
        <dbReference type="Proteomes" id="UP001454036"/>
    </source>
</evidence>
<evidence type="ECO:0000313" key="1">
    <source>
        <dbReference type="EMBL" id="GAA0173641.1"/>
    </source>
</evidence>
<dbReference type="Proteomes" id="UP001454036">
    <property type="component" value="Unassembled WGS sequence"/>
</dbReference>
<keyword evidence="2" id="KW-1185">Reference proteome</keyword>
<evidence type="ECO:0008006" key="3">
    <source>
        <dbReference type="Google" id="ProtNLM"/>
    </source>
</evidence>
<gene>
    <name evidence="1" type="ORF">LIER_27216</name>
</gene>
<comment type="caution">
    <text evidence="1">The sequence shown here is derived from an EMBL/GenBank/DDBJ whole genome shotgun (WGS) entry which is preliminary data.</text>
</comment>